<dbReference type="InterPro" id="IPR006091">
    <property type="entry name" value="Acyl-CoA_Oxase/DH_mid-dom"/>
</dbReference>
<comment type="caution">
    <text evidence="8">The sequence shown here is derived from an EMBL/GenBank/DDBJ whole genome shotgun (WGS) entry which is preliminary data.</text>
</comment>
<dbReference type="SUPFAM" id="SSF47203">
    <property type="entry name" value="Acyl-CoA dehydrogenase C-terminal domain-like"/>
    <property type="match status" value="1"/>
</dbReference>
<proteinExistence type="inferred from homology"/>
<evidence type="ECO:0000256" key="4">
    <source>
        <dbReference type="ARBA" id="ARBA00022827"/>
    </source>
</evidence>
<dbReference type="InterPro" id="IPR052904">
    <property type="entry name" value="Acyl-CoA_dehydrogenase-like"/>
</dbReference>
<dbReference type="InterPro" id="IPR009075">
    <property type="entry name" value="AcylCo_DH/oxidase_C"/>
</dbReference>
<dbReference type="GO" id="GO:0003995">
    <property type="term" value="F:acyl-CoA dehydrogenase activity"/>
    <property type="evidence" value="ECO:0007669"/>
    <property type="project" value="InterPro"/>
</dbReference>
<comment type="cofactor">
    <cofactor evidence="1">
        <name>FAD</name>
        <dbReference type="ChEBI" id="CHEBI:57692"/>
    </cofactor>
</comment>
<evidence type="ECO:0000256" key="2">
    <source>
        <dbReference type="ARBA" id="ARBA00009347"/>
    </source>
</evidence>
<feature type="domain" description="Acyl-CoA dehydrogenase/oxidase C-terminal" evidence="5">
    <location>
        <begin position="291"/>
        <end position="449"/>
    </location>
</feature>
<evidence type="ECO:0000256" key="3">
    <source>
        <dbReference type="ARBA" id="ARBA00022630"/>
    </source>
</evidence>
<dbReference type="EMBL" id="VZPB01000030">
    <property type="protein sequence ID" value="KAB0580702.1"/>
    <property type="molecule type" value="Genomic_DNA"/>
</dbReference>
<keyword evidence="9" id="KW-1185">Reference proteome</keyword>
<evidence type="ECO:0000259" key="7">
    <source>
        <dbReference type="Pfam" id="PF18158"/>
    </source>
</evidence>
<sequence>MDWSTHTVSNQVDELRDVDLLAIDPALQQHLQRLGAAWALPGLHAYGTALGRSETFAQAAQANAAGPVLQRFDARGRRIDDVRFHPDWHALLTLLRGQGWMARPFADRRPGRWAAAAAGMLLHGQVEAGTLCPATMTQAAIPVLRRAPALWAWLGERLLEARHDPSDRPIDAKPSIWLGMGMTEKQGGSDVRANTTTATPIATQVGGADSAEALLRGHKWFYSAPSSDAHLVVARTPEGGLSCYLVPRWRPDGQRNAVRIQRLKDKLGNRSNASGEVEFEDAWGLRVGAPGRGIPTILEMATHTRLNCVLGSTALMRAGLVQALAYARQRQAFGRPLAQQPLMRSVLADLALESEAALVLALRLAQAFEDAEGPVPDPLARAWQRLMTPAAKLWVCKRAVAQAGEALEVLGGNGYVEESSLARLYREAPVNSVWEGSGNVMALDLLRALGREREAAQRLWDDLAEGCGDEPRLRAALHTLAPAWQGPTDLLEGQARRITQRLVLLAQAVLLRRHAPATVAEGFIATRFGPDTAGIFGALDPAALDVDALLDRALPETPPASA</sequence>
<dbReference type="PANTHER" id="PTHR42707:SF3">
    <property type="entry name" value="ACYL-COA DEHYDROGENASE AIDB-RELATED"/>
    <property type="match status" value="1"/>
</dbReference>
<dbReference type="RefSeq" id="WP_151124562.1">
    <property type="nucleotide sequence ID" value="NZ_CP088081.1"/>
</dbReference>
<dbReference type="InterPro" id="IPR041504">
    <property type="entry name" value="AidB_N"/>
</dbReference>
<dbReference type="Gene3D" id="6.10.250.600">
    <property type="match status" value="1"/>
</dbReference>
<organism evidence="8 9">
    <name type="scientific">Ideonella dechloratans</name>
    <dbReference type="NCBI Taxonomy" id="36863"/>
    <lineage>
        <taxon>Bacteria</taxon>
        <taxon>Pseudomonadati</taxon>
        <taxon>Pseudomonadota</taxon>
        <taxon>Betaproteobacteria</taxon>
        <taxon>Burkholderiales</taxon>
        <taxon>Sphaerotilaceae</taxon>
        <taxon>Ideonella</taxon>
    </lineage>
</organism>
<keyword evidence="3" id="KW-0285">Flavoprotein</keyword>
<dbReference type="AlphaFoldDB" id="A0A643FAC8"/>
<gene>
    <name evidence="8" type="ORF">F7Q92_13010</name>
</gene>
<dbReference type="OrthoDB" id="9771038at2"/>
<name>A0A643FAC8_IDEDE</name>
<feature type="domain" description="Acyl-CoA oxidase/dehydrogenase middle" evidence="6">
    <location>
        <begin position="180"/>
        <end position="281"/>
    </location>
</feature>
<feature type="domain" description="Adaptive response protein AidB N-terminal" evidence="7">
    <location>
        <begin position="10"/>
        <end position="165"/>
    </location>
</feature>
<keyword evidence="4" id="KW-0274">FAD</keyword>
<evidence type="ECO:0000313" key="8">
    <source>
        <dbReference type="EMBL" id="KAB0580702.1"/>
    </source>
</evidence>
<dbReference type="Gene3D" id="1.20.140.10">
    <property type="entry name" value="Butyryl-CoA Dehydrogenase, subunit A, domain 3"/>
    <property type="match status" value="1"/>
</dbReference>
<reference evidence="8 9" key="1">
    <citation type="submission" date="2019-09" db="EMBL/GenBank/DDBJ databases">
        <title>Draft genome sequences of 48 bacterial type strains from the CCUG.</title>
        <authorList>
            <person name="Tunovic T."/>
            <person name="Pineiro-Iglesias B."/>
            <person name="Unosson C."/>
            <person name="Inganas E."/>
            <person name="Ohlen M."/>
            <person name="Cardew S."/>
            <person name="Jensie-Markopoulos S."/>
            <person name="Salva-Serra F."/>
            <person name="Jaen-Luchoro D."/>
            <person name="Karlsson R."/>
            <person name="Svensson-Stadler L."/>
            <person name="Chun J."/>
            <person name="Moore E."/>
        </authorList>
    </citation>
    <scope>NUCLEOTIDE SEQUENCE [LARGE SCALE GENOMIC DNA]</scope>
    <source>
        <strain evidence="8 9">CCUG 30977</strain>
    </source>
</reference>
<evidence type="ECO:0000259" key="5">
    <source>
        <dbReference type="Pfam" id="PF00441"/>
    </source>
</evidence>
<evidence type="ECO:0000313" key="9">
    <source>
        <dbReference type="Proteomes" id="UP000430120"/>
    </source>
</evidence>
<accession>A0A643FAC8</accession>
<dbReference type="Pfam" id="PF18158">
    <property type="entry name" value="AidB_N"/>
    <property type="match status" value="1"/>
</dbReference>
<evidence type="ECO:0000259" key="6">
    <source>
        <dbReference type="Pfam" id="PF02770"/>
    </source>
</evidence>
<dbReference type="InterPro" id="IPR036250">
    <property type="entry name" value="AcylCo_DH-like_C"/>
</dbReference>
<dbReference type="PROSITE" id="PS00073">
    <property type="entry name" value="ACYL_COA_DH_2"/>
    <property type="match status" value="1"/>
</dbReference>
<dbReference type="SUPFAM" id="SSF56645">
    <property type="entry name" value="Acyl-CoA dehydrogenase NM domain-like"/>
    <property type="match status" value="1"/>
</dbReference>
<dbReference type="Pfam" id="PF00441">
    <property type="entry name" value="Acyl-CoA_dh_1"/>
    <property type="match status" value="1"/>
</dbReference>
<dbReference type="PANTHER" id="PTHR42707">
    <property type="entry name" value="ACYL-COA DEHYDROGENASE"/>
    <property type="match status" value="1"/>
</dbReference>
<protein>
    <submittedName>
        <fullName evidence="8">DNA alkylation response protein</fullName>
    </submittedName>
</protein>
<dbReference type="InterPro" id="IPR009100">
    <property type="entry name" value="AcylCoA_DH/oxidase_NM_dom_sf"/>
</dbReference>
<dbReference type="Pfam" id="PF02770">
    <property type="entry name" value="Acyl-CoA_dh_M"/>
    <property type="match status" value="1"/>
</dbReference>
<dbReference type="InterPro" id="IPR006089">
    <property type="entry name" value="Acyl-CoA_DH_CS"/>
</dbReference>
<comment type="similarity">
    <text evidence="2">Belongs to the acyl-CoA dehydrogenase family.</text>
</comment>
<dbReference type="Proteomes" id="UP000430120">
    <property type="component" value="Unassembled WGS sequence"/>
</dbReference>
<evidence type="ECO:0000256" key="1">
    <source>
        <dbReference type="ARBA" id="ARBA00001974"/>
    </source>
</evidence>
<dbReference type="Gene3D" id="2.40.110.20">
    <property type="match status" value="1"/>
</dbReference>